<reference evidence="3" key="1">
    <citation type="journal article" date="2015" name="Nat. Genet.">
        <title>The genome and transcriptome of the zoonotic hookworm Ancylostoma ceylanicum identify infection-specific gene families.</title>
        <authorList>
            <person name="Schwarz E.M."/>
            <person name="Hu Y."/>
            <person name="Antoshechkin I."/>
            <person name="Miller M.M."/>
            <person name="Sternberg P.W."/>
            <person name="Aroian R.V."/>
        </authorList>
    </citation>
    <scope>NUCLEOTIDE SEQUENCE</scope>
    <source>
        <strain evidence="3">HY135</strain>
    </source>
</reference>
<sequence>MYIVSLETTAGKAPERKRTWKSAWQLENIARYTGTTPEYSTIVTFGTDYNMRPTYFMFFTVVIICLPSFAFLH</sequence>
<evidence type="ECO:0000313" key="3">
    <source>
        <dbReference type="Proteomes" id="UP000024635"/>
    </source>
</evidence>
<evidence type="ECO:0000313" key="2">
    <source>
        <dbReference type="EMBL" id="EYB94542.1"/>
    </source>
</evidence>
<evidence type="ECO:0000256" key="1">
    <source>
        <dbReference type="SAM" id="Phobius"/>
    </source>
</evidence>
<proteinExistence type="predicted"/>
<comment type="caution">
    <text evidence="2">The sequence shown here is derived from an EMBL/GenBank/DDBJ whole genome shotgun (WGS) entry which is preliminary data.</text>
</comment>
<feature type="transmembrane region" description="Helical" evidence="1">
    <location>
        <begin position="55"/>
        <end position="72"/>
    </location>
</feature>
<name>A0A016SVY7_9BILA</name>
<accession>A0A016SVY7</accession>
<keyword evidence="1" id="KW-0812">Transmembrane</keyword>
<gene>
    <name evidence="2" type="primary">Acey_s0170.g254</name>
    <name evidence="2" type="ORF">Y032_0170g254</name>
</gene>
<protein>
    <submittedName>
        <fullName evidence="2">Uncharacterized protein</fullName>
    </submittedName>
</protein>
<keyword evidence="3" id="KW-1185">Reference proteome</keyword>
<organism evidence="2 3">
    <name type="scientific">Ancylostoma ceylanicum</name>
    <dbReference type="NCBI Taxonomy" id="53326"/>
    <lineage>
        <taxon>Eukaryota</taxon>
        <taxon>Metazoa</taxon>
        <taxon>Ecdysozoa</taxon>
        <taxon>Nematoda</taxon>
        <taxon>Chromadorea</taxon>
        <taxon>Rhabditida</taxon>
        <taxon>Rhabditina</taxon>
        <taxon>Rhabditomorpha</taxon>
        <taxon>Strongyloidea</taxon>
        <taxon>Ancylostomatidae</taxon>
        <taxon>Ancylostomatinae</taxon>
        <taxon>Ancylostoma</taxon>
    </lineage>
</organism>
<dbReference type="AlphaFoldDB" id="A0A016SVY7"/>
<dbReference type="Proteomes" id="UP000024635">
    <property type="component" value="Unassembled WGS sequence"/>
</dbReference>
<keyword evidence="1" id="KW-0472">Membrane</keyword>
<dbReference type="EMBL" id="JARK01001506">
    <property type="protein sequence ID" value="EYB94542.1"/>
    <property type="molecule type" value="Genomic_DNA"/>
</dbReference>
<keyword evidence="1" id="KW-1133">Transmembrane helix</keyword>